<reference evidence="2" key="1">
    <citation type="submission" date="2022-09" db="EMBL/GenBank/DDBJ databases">
        <authorList>
            <person name="Zoaiter M."/>
        </authorList>
    </citation>
    <scope>NUCLEOTIDE SEQUENCE</scope>
    <source>
        <strain evidence="2">DSM 19848</strain>
    </source>
</reference>
<dbReference type="RefSeq" id="WP_265152447.1">
    <property type="nucleotide sequence ID" value="NZ_JAOXXL010000024.1"/>
</dbReference>
<accession>A0ABT4DJ18</accession>
<name>A0ABT4DJ18_FUSSI</name>
<evidence type="ECO:0000313" key="3">
    <source>
        <dbReference type="Proteomes" id="UP001062738"/>
    </source>
</evidence>
<keyword evidence="3" id="KW-1185">Reference proteome</keyword>
<keyword evidence="1" id="KW-0732">Signal</keyword>
<gene>
    <name evidence="2" type="ORF">OCK72_08130</name>
</gene>
<evidence type="ECO:0000256" key="1">
    <source>
        <dbReference type="SAM" id="SignalP"/>
    </source>
</evidence>
<feature type="chain" id="PRO_5045996832" evidence="1">
    <location>
        <begin position="20"/>
        <end position="79"/>
    </location>
</feature>
<proteinExistence type="predicted"/>
<comment type="caution">
    <text evidence="2">The sequence shown here is derived from an EMBL/GenBank/DDBJ whole genome shotgun (WGS) entry which is preliminary data.</text>
</comment>
<evidence type="ECO:0000313" key="2">
    <source>
        <dbReference type="EMBL" id="MCY7008605.1"/>
    </source>
</evidence>
<dbReference type="EMBL" id="JAOXXL010000024">
    <property type="protein sequence ID" value="MCY7008605.1"/>
    <property type="molecule type" value="Genomic_DNA"/>
</dbReference>
<organism evidence="2 3">
    <name type="scientific">Fusobacterium simiae</name>
    <dbReference type="NCBI Taxonomy" id="855"/>
    <lineage>
        <taxon>Bacteria</taxon>
        <taxon>Fusobacteriati</taxon>
        <taxon>Fusobacteriota</taxon>
        <taxon>Fusobacteriia</taxon>
        <taxon>Fusobacteriales</taxon>
        <taxon>Fusobacteriaceae</taxon>
        <taxon>Fusobacterium</taxon>
    </lineage>
</organism>
<sequence length="79" mass="9060">MKKALFSIFLFFLISYSSSAVKLSEVKGLQDLSNYNELKNIEVEKIVEYGEIPYDEDKLEAYQNGKPYTGTILGILVRF</sequence>
<feature type="signal peptide" evidence="1">
    <location>
        <begin position="1"/>
        <end position="19"/>
    </location>
</feature>
<dbReference type="Proteomes" id="UP001062738">
    <property type="component" value="Unassembled WGS sequence"/>
</dbReference>
<protein>
    <submittedName>
        <fullName evidence="2">Uncharacterized protein</fullName>
    </submittedName>
</protein>